<evidence type="ECO:0000256" key="1">
    <source>
        <dbReference type="ARBA" id="ARBA00010815"/>
    </source>
</evidence>
<dbReference type="Pfam" id="PF02353">
    <property type="entry name" value="CMAS"/>
    <property type="match status" value="1"/>
</dbReference>
<proteinExistence type="inferred from homology"/>
<gene>
    <name evidence="6" type="ORF">IEZ25_16095</name>
</gene>
<reference evidence="6 7" key="1">
    <citation type="submission" date="2020-09" db="EMBL/GenBank/DDBJ databases">
        <title>novel species in genus Nocardioides.</title>
        <authorList>
            <person name="Zhang G."/>
        </authorList>
    </citation>
    <scope>NUCLEOTIDE SEQUENCE [LARGE SCALE GENOMIC DNA]</scope>
    <source>
        <strain evidence="6 7">19197</strain>
    </source>
</reference>
<dbReference type="CDD" id="cd02440">
    <property type="entry name" value="AdoMet_MTases"/>
    <property type="match status" value="1"/>
</dbReference>
<keyword evidence="2 6" id="KW-0489">Methyltransferase</keyword>
<dbReference type="EMBL" id="JACXYY010000006">
    <property type="protein sequence ID" value="MBD3916144.1"/>
    <property type="molecule type" value="Genomic_DNA"/>
</dbReference>
<dbReference type="PANTHER" id="PTHR43667:SF1">
    <property type="entry name" value="CYCLOPROPANE-FATTY-ACYL-PHOSPHOLIPID SYNTHASE"/>
    <property type="match status" value="1"/>
</dbReference>
<keyword evidence="7" id="KW-1185">Reference proteome</keyword>
<keyword evidence="4" id="KW-0949">S-adenosyl-L-methionine</keyword>
<accession>A0ABR8MPX3</accession>
<comment type="similarity">
    <text evidence="1">Belongs to the CFA/CMAS family.</text>
</comment>
<comment type="caution">
    <text evidence="6">The sequence shown here is derived from an EMBL/GenBank/DDBJ whole genome shotgun (WGS) entry which is preliminary data.</text>
</comment>
<evidence type="ECO:0000256" key="5">
    <source>
        <dbReference type="ARBA" id="ARBA00023098"/>
    </source>
</evidence>
<evidence type="ECO:0000313" key="7">
    <source>
        <dbReference type="Proteomes" id="UP000649289"/>
    </source>
</evidence>
<dbReference type="GO" id="GO:0008168">
    <property type="term" value="F:methyltransferase activity"/>
    <property type="evidence" value="ECO:0007669"/>
    <property type="project" value="UniProtKB-KW"/>
</dbReference>
<keyword evidence="3" id="KW-0808">Transferase</keyword>
<name>A0ABR8MPX3_9ACTN</name>
<dbReference type="PIRSF" id="PIRSF003085">
    <property type="entry name" value="CMAS"/>
    <property type="match status" value="1"/>
</dbReference>
<protein>
    <submittedName>
        <fullName evidence="6">Class I SAM-dependent methyltransferase</fullName>
    </submittedName>
</protein>
<dbReference type="Gene3D" id="3.40.50.150">
    <property type="entry name" value="Vaccinia Virus protein VP39"/>
    <property type="match status" value="1"/>
</dbReference>
<dbReference type="InterPro" id="IPR003333">
    <property type="entry name" value="CMAS"/>
</dbReference>
<dbReference type="InterPro" id="IPR029063">
    <property type="entry name" value="SAM-dependent_MTases_sf"/>
</dbReference>
<dbReference type="Proteomes" id="UP000649289">
    <property type="component" value="Unassembled WGS sequence"/>
</dbReference>
<dbReference type="RefSeq" id="WP_191200456.1">
    <property type="nucleotide sequence ID" value="NZ_BAAAPA010000006.1"/>
</dbReference>
<dbReference type="GO" id="GO:0032259">
    <property type="term" value="P:methylation"/>
    <property type="evidence" value="ECO:0007669"/>
    <property type="project" value="UniProtKB-KW"/>
</dbReference>
<keyword evidence="5" id="KW-0443">Lipid metabolism</keyword>
<dbReference type="SUPFAM" id="SSF53335">
    <property type="entry name" value="S-adenosyl-L-methionine-dependent methyltransferases"/>
    <property type="match status" value="1"/>
</dbReference>
<evidence type="ECO:0000256" key="2">
    <source>
        <dbReference type="ARBA" id="ARBA00022603"/>
    </source>
</evidence>
<evidence type="ECO:0000256" key="4">
    <source>
        <dbReference type="ARBA" id="ARBA00022691"/>
    </source>
</evidence>
<evidence type="ECO:0000256" key="3">
    <source>
        <dbReference type="ARBA" id="ARBA00022679"/>
    </source>
</evidence>
<dbReference type="InterPro" id="IPR050723">
    <property type="entry name" value="CFA/CMAS"/>
</dbReference>
<organism evidence="6 7">
    <name type="scientific">Nocardioides hwasunensis</name>
    <dbReference type="NCBI Taxonomy" id="397258"/>
    <lineage>
        <taxon>Bacteria</taxon>
        <taxon>Bacillati</taxon>
        <taxon>Actinomycetota</taxon>
        <taxon>Actinomycetes</taxon>
        <taxon>Propionibacteriales</taxon>
        <taxon>Nocardioidaceae</taxon>
        <taxon>Nocardioides</taxon>
    </lineage>
</organism>
<dbReference type="PANTHER" id="PTHR43667">
    <property type="entry name" value="CYCLOPROPANE-FATTY-ACYL-PHOSPHOLIPID SYNTHASE"/>
    <property type="match status" value="1"/>
</dbReference>
<sequence>MSFGSSFNQGGRISIAEAMDRLVRGGLPVRFTAYDGSSAGPPDAPIGLHLRTERGLAYLMTAPGDLGLARAYVSGDLDLEGVHPADPYAAMVLLKDHTKFRMPTPAEGIAIARSLGLSHLRPPAPPPQEHLPRWRRAVEGLRHSLVRDAEVISHHYDVSNRFYEMVLGPSMAYTCALYETPDATLEEAQFAKFDLVCRKLDLKPGMTLLDVGCGWGSMVRHAAREYGVKALGVTLSLEQAEWAKGAIDREGLGDLVEVRHSDYRDVVETGFDAISSIGLTEHIGVRNYPSYFGHLRDRLAPGGRLLNHSITRRHNRQQETGAFIDRYVFPDGELIGSGTIIAAAQDQDLEVQHSENLRLHYASTLRDWNRNLVEHWDECVAEVGEGTARVWGLYIAGSRVGFERDEIELHQVLATRNHDDGRSGFPMRPDWKP</sequence>
<evidence type="ECO:0000313" key="6">
    <source>
        <dbReference type="EMBL" id="MBD3916144.1"/>
    </source>
</evidence>